<dbReference type="PROSITE" id="PS50164">
    <property type="entry name" value="GIY_YIG"/>
    <property type="match status" value="1"/>
</dbReference>
<name>A0A1F6NJJ5_9BACT</name>
<dbReference type="InterPro" id="IPR000305">
    <property type="entry name" value="GIY-YIG_endonuc"/>
</dbReference>
<protein>
    <recommendedName>
        <fullName evidence="2">GIY-YIG domain-containing protein</fullName>
    </recommendedName>
</protein>
<evidence type="ECO:0000313" key="3">
    <source>
        <dbReference type="EMBL" id="OGH84039.1"/>
    </source>
</evidence>
<dbReference type="SUPFAM" id="SSF82771">
    <property type="entry name" value="GIY-YIG endonuclease"/>
    <property type="match status" value="1"/>
</dbReference>
<accession>A0A1F6NJJ5</accession>
<gene>
    <name evidence="3" type="ORF">A2373_00545</name>
</gene>
<proteinExistence type="inferred from homology"/>
<dbReference type="Proteomes" id="UP000176300">
    <property type="component" value="Unassembled WGS sequence"/>
</dbReference>
<dbReference type="AlphaFoldDB" id="A0A1F6NJJ5"/>
<dbReference type="Gene3D" id="3.40.1440.10">
    <property type="entry name" value="GIY-YIG endonuclease"/>
    <property type="match status" value="1"/>
</dbReference>
<reference evidence="3 4" key="1">
    <citation type="journal article" date="2016" name="Nat. Commun.">
        <title>Thousands of microbial genomes shed light on interconnected biogeochemical processes in an aquifer system.</title>
        <authorList>
            <person name="Anantharaman K."/>
            <person name="Brown C.T."/>
            <person name="Hug L.A."/>
            <person name="Sharon I."/>
            <person name="Castelle C.J."/>
            <person name="Probst A.J."/>
            <person name="Thomas B.C."/>
            <person name="Singh A."/>
            <person name="Wilkins M.J."/>
            <person name="Karaoz U."/>
            <person name="Brodie E.L."/>
            <person name="Williams K.H."/>
            <person name="Hubbard S.S."/>
            <person name="Banfield J.F."/>
        </authorList>
    </citation>
    <scope>NUCLEOTIDE SEQUENCE [LARGE SCALE GENOMIC DNA]</scope>
</reference>
<organism evidence="3 4">
    <name type="scientific">Candidatus Magasanikbacteria bacterium RIFOXYB1_FULL_40_15</name>
    <dbReference type="NCBI Taxonomy" id="1798697"/>
    <lineage>
        <taxon>Bacteria</taxon>
        <taxon>Candidatus Magasanikiibacteriota</taxon>
    </lineage>
</organism>
<dbReference type="PANTHER" id="PTHR34477:SF1">
    <property type="entry name" value="UPF0213 PROTEIN YHBQ"/>
    <property type="match status" value="1"/>
</dbReference>
<comment type="caution">
    <text evidence="3">The sequence shown here is derived from an EMBL/GenBank/DDBJ whole genome shotgun (WGS) entry which is preliminary data.</text>
</comment>
<dbReference type="EMBL" id="MFQS01000005">
    <property type="protein sequence ID" value="OGH84039.1"/>
    <property type="molecule type" value="Genomic_DNA"/>
</dbReference>
<evidence type="ECO:0000256" key="1">
    <source>
        <dbReference type="ARBA" id="ARBA00007435"/>
    </source>
</evidence>
<dbReference type="Pfam" id="PF01541">
    <property type="entry name" value="GIY-YIG"/>
    <property type="match status" value="1"/>
</dbReference>
<dbReference type="PANTHER" id="PTHR34477">
    <property type="entry name" value="UPF0213 PROTEIN YHBQ"/>
    <property type="match status" value="1"/>
</dbReference>
<evidence type="ECO:0000259" key="2">
    <source>
        <dbReference type="PROSITE" id="PS50164"/>
    </source>
</evidence>
<comment type="similarity">
    <text evidence="1">Belongs to the UPF0213 family.</text>
</comment>
<sequence length="80" mass="9721">MYHTYILKLNDGSYYVGSTSRLEDRLKNHDDRKVKSTKNNLPFELIYNEKHKTRCEAQSREYQIKKWKSRKAIERLINTK</sequence>
<dbReference type="InterPro" id="IPR035901">
    <property type="entry name" value="GIY-YIG_endonuc_sf"/>
</dbReference>
<evidence type="ECO:0000313" key="4">
    <source>
        <dbReference type="Proteomes" id="UP000176300"/>
    </source>
</evidence>
<dbReference type="InterPro" id="IPR050190">
    <property type="entry name" value="UPF0213_domain"/>
</dbReference>
<feature type="domain" description="GIY-YIG" evidence="2">
    <location>
        <begin position="1"/>
        <end position="75"/>
    </location>
</feature>